<keyword evidence="10" id="KW-1185">Reference proteome</keyword>
<dbReference type="Pfam" id="PF25917">
    <property type="entry name" value="BSH_RND"/>
    <property type="match status" value="1"/>
</dbReference>
<dbReference type="Pfam" id="PF25944">
    <property type="entry name" value="Beta-barrel_RND"/>
    <property type="match status" value="1"/>
</dbReference>
<dbReference type="NCBIfam" id="TIGR01730">
    <property type="entry name" value="RND_mfp"/>
    <property type="match status" value="1"/>
</dbReference>
<evidence type="ECO:0000256" key="2">
    <source>
        <dbReference type="ARBA" id="ARBA00009477"/>
    </source>
</evidence>
<gene>
    <name evidence="9" type="ORF">C8D93_11375</name>
</gene>
<dbReference type="PANTHER" id="PTHR30158">
    <property type="entry name" value="ACRA/E-RELATED COMPONENT OF DRUG EFFLUX TRANSPORTER"/>
    <property type="match status" value="1"/>
</dbReference>
<dbReference type="GO" id="GO:0022857">
    <property type="term" value="F:transmembrane transporter activity"/>
    <property type="evidence" value="ECO:0007669"/>
    <property type="project" value="InterPro"/>
</dbReference>
<dbReference type="SUPFAM" id="SSF111369">
    <property type="entry name" value="HlyD-like secretion proteins"/>
    <property type="match status" value="1"/>
</dbReference>
<proteinExistence type="inferred from homology"/>
<dbReference type="Gene3D" id="1.10.287.470">
    <property type="entry name" value="Helix hairpin bin"/>
    <property type="match status" value="1"/>
</dbReference>
<evidence type="ECO:0000256" key="4">
    <source>
        <dbReference type="SAM" id="SignalP"/>
    </source>
</evidence>
<comment type="similarity">
    <text evidence="2">Belongs to the membrane fusion protein (MFP) (TC 8.A.1) family.</text>
</comment>
<dbReference type="InterPro" id="IPR058624">
    <property type="entry name" value="MdtA-like_HH"/>
</dbReference>
<feature type="domain" description="Multidrug resistance protein MdtA-like alpha-helical hairpin" evidence="5">
    <location>
        <begin position="114"/>
        <end position="182"/>
    </location>
</feature>
<evidence type="ECO:0000313" key="9">
    <source>
        <dbReference type="EMBL" id="PXV64281.1"/>
    </source>
</evidence>
<evidence type="ECO:0000259" key="7">
    <source>
        <dbReference type="Pfam" id="PF25944"/>
    </source>
</evidence>
<dbReference type="Gene3D" id="2.40.420.20">
    <property type="match status" value="1"/>
</dbReference>
<evidence type="ECO:0000259" key="6">
    <source>
        <dbReference type="Pfam" id="PF25917"/>
    </source>
</evidence>
<dbReference type="InterPro" id="IPR058627">
    <property type="entry name" value="MdtA-like_C"/>
</dbReference>
<evidence type="ECO:0000313" key="10">
    <source>
        <dbReference type="Proteomes" id="UP000248330"/>
    </source>
</evidence>
<dbReference type="Pfam" id="PF25876">
    <property type="entry name" value="HH_MFP_RND"/>
    <property type="match status" value="1"/>
</dbReference>
<accession>A0A318E702</accession>
<name>A0A318E702_9GAMM</name>
<feature type="coiled-coil region" evidence="3">
    <location>
        <begin position="113"/>
        <end position="140"/>
    </location>
</feature>
<dbReference type="GO" id="GO:0005886">
    <property type="term" value="C:plasma membrane"/>
    <property type="evidence" value="ECO:0007669"/>
    <property type="project" value="UniProtKB-SubCell"/>
</dbReference>
<dbReference type="Proteomes" id="UP000248330">
    <property type="component" value="Unassembled WGS sequence"/>
</dbReference>
<evidence type="ECO:0000256" key="1">
    <source>
        <dbReference type="ARBA" id="ARBA00004519"/>
    </source>
</evidence>
<protein>
    <submittedName>
        <fullName evidence="9">Membrane fusion protein (Multidrug efflux system)</fullName>
    </submittedName>
</protein>
<keyword evidence="3" id="KW-0175">Coiled coil</keyword>
<evidence type="ECO:0000256" key="3">
    <source>
        <dbReference type="SAM" id="Coils"/>
    </source>
</evidence>
<reference evidence="9 10" key="1">
    <citation type="submission" date="2018-04" db="EMBL/GenBank/DDBJ databases">
        <title>Genomic Encyclopedia of Type Strains, Phase IV (KMG-IV): sequencing the most valuable type-strain genomes for metagenomic binning, comparative biology and taxonomic classification.</title>
        <authorList>
            <person name="Goeker M."/>
        </authorList>
    </citation>
    <scope>NUCLEOTIDE SEQUENCE [LARGE SCALE GENOMIC DNA]</scope>
    <source>
        <strain evidence="9 10">DSM 104150</strain>
    </source>
</reference>
<feature type="domain" description="Multidrug resistance protein MdtA-like beta-barrel" evidence="7">
    <location>
        <begin position="217"/>
        <end position="306"/>
    </location>
</feature>
<dbReference type="InterPro" id="IPR006143">
    <property type="entry name" value="RND_pump_MFP"/>
</dbReference>
<dbReference type="PROSITE" id="PS51257">
    <property type="entry name" value="PROKAR_LIPOPROTEIN"/>
    <property type="match status" value="1"/>
</dbReference>
<keyword evidence="4" id="KW-0732">Signal</keyword>
<organism evidence="9 10">
    <name type="scientific">Sinimarinibacterium flocculans</name>
    <dbReference type="NCBI Taxonomy" id="985250"/>
    <lineage>
        <taxon>Bacteria</taxon>
        <taxon>Pseudomonadati</taxon>
        <taxon>Pseudomonadota</taxon>
        <taxon>Gammaproteobacteria</taxon>
        <taxon>Nevskiales</taxon>
        <taxon>Nevskiaceae</taxon>
        <taxon>Sinimarinibacterium</taxon>
    </lineage>
</organism>
<dbReference type="Gene3D" id="2.40.30.170">
    <property type="match status" value="1"/>
</dbReference>
<comment type="caution">
    <text evidence="9">The sequence shown here is derived from an EMBL/GenBank/DDBJ whole genome shotgun (WGS) entry which is preliminary data.</text>
</comment>
<evidence type="ECO:0000259" key="8">
    <source>
        <dbReference type="Pfam" id="PF25967"/>
    </source>
</evidence>
<dbReference type="Pfam" id="PF25967">
    <property type="entry name" value="RND-MFP_C"/>
    <property type="match status" value="1"/>
</dbReference>
<feature type="signal peptide" evidence="4">
    <location>
        <begin position="1"/>
        <end position="35"/>
    </location>
</feature>
<dbReference type="RefSeq" id="WP_211307419.1">
    <property type="nucleotide sequence ID" value="NZ_CAWNXA010000013.1"/>
</dbReference>
<dbReference type="AlphaFoldDB" id="A0A318E702"/>
<sequence>MARCTLRGLLVRRYSPGLGCALLLLAAGCSDGASAPQSTPPQPPPARVSLMPVQPQSVSLARAYPARVHAVADAQVRARVPGLLVAQAYQEGARVEAGTLLFRIDPAPFEARVAQAEAEAQRAQAQLRQAQREWERVAALFAENAVSARQRDEAQSALELAEAVSATAQAALRAARIDLGYTRVTAPIGGVTGLRAVSEGNLVNVGDLLTSVQQIDPIHVLFSVPEADAALYRRHLTMRADDAAPSQGRLRVKARSSDGLKDMHEGMIDFLAARVDAQTGNVQVRAIFPNPQGELTPGQFVRVSIEGLRIDDALVVPPQAIAQGAEGPVVYVVDDQQQAQPRPVTLGALAEQGQVIGTGLSGGERVIVGGLVGVRPGARVAPSDPPVEAAP</sequence>
<comment type="subcellular location">
    <subcellularLocation>
        <location evidence="1">Cell inner membrane</location>
        <topology evidence="1">Lipid-anchor</topology>
    </subcellularLocation>
</comment>
<dbReference type="FunFam" id="2.40.420.20:FF:000001">
    <property type="entry name" value="Efflux RND transporter periplasmic adaptor subunit"/>
    <property type="match status" value="1"/>
</dbReference>
<evidence type="ECO:0000259" key="5">
    <source>
        <dbReference type="Pfam" id="PF25876"/>
    </source>
</evidence>
<dbReference type="Gene3D" id="2.40.50.100">
    <property type="match status" value="1"/>
</dbReference>
<dbReference type="GO" id="GO:0046677">
    <property type="term" value="P:response to antibiotic"/>
    <property type="evidence" value="ECO:0007669"/>
    <property type="project" value="TreeGrafter"/>
</dbReference>
<dbReference type="EMBL" id="QICN01000013">
    <property type="protein sequence ID" value="PXV64281.1"/>
    <property type="molecule type" value="Genomic_DNA"/>
</dbReference>
<dbReference type="InterPro" id="IPR058626">
    <property type="entry name" value="MdtA-like_b-barrel"/>
</dbReference>
<dbReference type="InterPro" id="IPR058625">
    <property type="entry name" value="MdtA-like_BSH"/>
</dbReference>
<feature type="domain" description="Multidrug resistance protein MdtA-like barrel-sandwich hybrid" evidence="6">
    <location>
        <begin position="74"/>
        <end position="208"/>
    </location>
</feature>
<feature type="chain" id="PRO_5016360630" evidence="4">
    <location>
        <begin position="36"/>
        <end position="391"/>
    </location>
</feature>
<feature type="domain" description="Multidrug resistance protein MdtA-like C-terminal permuted SH3" evidence="8">
    <location>
        <begin position="312"/>
        <end position="371"/>
    </location>
</feature>